<gene>
    <name evidence="2" type="ORF">EZ444_05815</name>
</gene>
<dbReference type="PANTHER" id="PTHR13696:SF96">
    <property type="entry name" value="COBQ_COBB_MIND_PARA NUCLEOTIDE BINDING DOMAIN-CONTAINING PROTEIN"/>
    <property type="match status" value="1"/>
</dbReference>
<comment type="caution">
    <text evidence="2">The sequence shown here is derived from an EMBL/GenBank/DDBJ whole genome shotgun (WGS) entry which is preliminary data.</text>
</comment>
<dbReference type="SUPFAM" id="SSF52540">
    <property type="entry name" value="P-loop containing nucleoside triphosphate hydrolases"/>
    <property type="match status" value="1"/>
</dbReference>
<dbReference type="Proteomes" id="UP000291117">
    <property type="component" value="Unassembled WGS sequence"/>
</dbReference>
<organism evidence="2 3">
    <name type="scientific">Pedobacter hiemivivus</name>
    <dbReference type="NCBI Taxonomy" id="2530454"/>
    <lineage>
        <taxon>Bacteria</taxon>
        <taxon>Pseudomonadati</taxon>
        <taxon>Bacteroidota</taxon>
        <taxon>Sphingobacteriia</taxon>
        <taxon>Sphingobacteriales</taxon>
        <taxon>Sphingobacteriaceae</taxon>
        <taxon>Pedobacter</taxon>
    </lineage>
</organism>
<dbReference type="PIRSF" id="PIRSF009320">
    <property type="entry name" value="Nuc_binding_HP_1000"/>
    <property type="match status" value="1"/>
</dbReference>
<dbReference type="Gene3D" id="3.40.50.300">
    <property type="entry name" value="P-loop containing nucleotide triphosphate hydrolases"/>
    <property type="match status" value="1"/>
</dbReference>
<dbReference type="InterPro" id="IPR050678">
    <property type="entry name" value="DNA_Partitioning_ATPase"/>
</dbReference>
<dbReference type="CDD" id="cd02042">
    <property type="entry name" value="ParAB_family"/>
    <property type="match status" value="1"/>
</dbReference>
<evidence type="ECO:0000313" key="2">
    <source>
        <dbReference type="EMBL" id="TCC98790.1"/>
    </source>
</evidence>
<dbReference type="AlphaFoldDB" id="A0A4R0NED7"/>
<dbReference type="InterPro" id="IPR002586">
    <property type="entry name" value="CobQ/CobB/MinD/ParA_Nub-bd_dom"/>
</dbReference>
<dbReference type="OrthoDB" id="978593at2"/>
<dbReference type="InterPro" id="IPR027417">
    <property type="entry name" value="P-loop_NTPase"/>
</dbReference>
<dbReference type="Pfam" id="PF01656">
    <property type="entry name" value="CbiA"/>
    <property type="match status" value="1"/>
</dbReference>
<name>A0A4R0NED7_9SPHI</name>
<sequence length="222" mass="25046">MVIIIGNQKGGAGKSTLTMLLANFLTGQKTCKVIVIDMDYQQSIAQKYQRAKMLDNIPPYEVIAASLEHFPMMYPVLAQNKQQVIIIDLPGKLDDDGLIAVFKAADLVLCPFSYDELSFDSTVLFSFVLQKINPKVNITFIPSRIKANVRYETKQQVDKQLLSLGRMTEAIPDRIDFQRSNTLRTPESVLPVVKPVFEQLWQQYIAPQTGQNETISSPEAYE</sequence>
<protein>
    <submittedName>
        <fullName evidence="2">ParA family protein</fullName>
    </submittedName>
</protein>
<evidence type="ECO:0000259" key="1">
    <source>
        <dbReference type="Pfam" id="PF01656"/>
    </source>
</evidence>
<reference evidence="2 3" key="1">
    <citation type="submission" date="2019-02" db="EMBL/GenBank/DDBJ databases">
        <title>Pedobacter sp. RP-3-8 sp. nov., isolated from Arctic soil.</title>
        <authorList>
            <person name="Dahal R.H."/>
        </authorList>
    </citation>
    <scope>NUCLEOTIDE SEQUENCE [LARGE SCALE GENOMIC DNA]</scope>
    <source>
        <strain evidence="2 3">RP-3-8</strain>
    </source>
</reference>
<dbReference type="EMBL" id="SJSM01000002">
    <property type="protein sequence ID" value="TCC98790.1"/>
    <property type="molecule type" value="Genomic_DNA"/>
</dbReference>
<dbReference type="PANTHER" id="PTHR13696">
    <property type="entry name" value="P-LOOP CONTAINING NUCLEOSIDE TRIPHOSPHATE HYDROLASE"/>
    <property type="match status" value="1"/>
</dbReference>
<feature type="domain" description="CobQ/CobB/MinD/ParA nucleotide binding" evidence="1">
    <location>
        <begin position="3"/>
        <end position="157"/>
    </location>
</feature>
<dbReference type="RefSeq" id="WP_131607770.1">
    <property type="nucleotide sequence ID" value="NZ_SJSM01000002.1"/>
</dbReference>
<keyword evidence="3" id="KW-1185">Reference proteome</keyword>
<evidence type="ECO:0000313" key="3">
    <source>
        <dbReference type="Proteomes" id="UP000291117"/>
    </source>
</evidence>
<accession>A0A4R0NED7</accession>
<proteinExistence type="predicted"/>